<dbReference type="InterPro" id="IPR037208">
    <property type="entry name" value="Spo0E-like_sf"/>
</dbReference>
<sequence length="70" mass="8051">MAFKMKDLCMKGYIPVIREHLLNEIEKKRAELLQIVMANGMTSHITIELSQELDHLLIQYQKQQHSGGTG</sequence>
<protein>
    <submittedName>
        <fullName evidence="1">Spo0A-P phosphatase</fullName>
    </submittedName>
</protein>
<dbReference type="InterPro" id="IPR053028">
    <property type="entry name" value="Spo0E-like_phosphatase"/>
</dbReference>
<dbReference type="InterPro" id="IPR036638">
    <property type="entry name" value="HLH_DNA-bd_sf"/>
</dbReference>
<dbReference type="InterPro" id="IPR018540">
    <property type="entry name" value="Spo0E-like"/>
</dbReference>
<dbReference type="EMBL" id="CP002207">
    <property type="protein sequence ID" value="ADP32350.1"/>
    <property type="molecule type" value="Genomic_DNA"/>
</dbReference>
<name>A0ABM5LWS8_BACA1</name>
<gene>
    <name evidence="1" type="ordered locus">BATR1942_06990</name>
</gene>
<dbReference type="Pfam" id="PF09388">
    <property type="entry name" value="SpoOE-like"/>
    <property type="match status" value="1"/>
</dbReference>
<dbReference type="PANTHER" id="PTHR41263:SF1">
    <property type="entry name" value="ASPARTYL-PHOSPHATE PHOSPHATASE YISI"/>
    <property type="match status" value="1"/>
</dbReference>
<evidence type="ECO:0000313" key="2">
    <source>
        <dbReference type="Proteomes" id="UP000006867"/>
    </source>
</evidence>
<reference evidence="1 2" key="1">
    <citation type="journal article" date="2011" name="Front. Microbiol.">
        <title>Genomic signatures of strain selection and enhancement in Bacillus atrophaeus var. globigii, a historical biowarfare simulant.</title>
        <authorList>
            <person name="Gibbons H.S."/>
            <person name="Broomall S.M."/>
            <person name="McNew L.A."/>
            <person name="Daligault H."/>
            <person name="Chapman C."/>
            <person name="Bruce D."/>
            <person name="Karavis M."/>
            <person name="Krepps M."/>
            <person name="McGregor P.A."/>
            <person name="Hong C."/>
            <person name="Park K.H."/>
            <person name="Akmal A."/>
            <person name="Feldman A."/>
            <person name="Lin J.S."/>
            <person name="Chang W.E."/>
            <person name="Higgs B.W."/>
            <person name="Demirev P."/>
            <person name="Lindquist J."/>
            <person name="Liem A."/>
            <person name="Fochler E."/>
            <person name="Read T.D."/>
            <person name="Tapia R."/>
            <person name="Johnson S."/>
            <person name="Bishop-Lilly K.A."/>
            <person name="Detter C."/>
            <person name="Han C."/>
            <person name="Sozhamannan S."/>
            <person name="Rosenzweig C.N."/>
            <person name="Skowronski E.W."/>
        </authorList>
    </citation>
    <scope>NUCLEOTIDE SEQUENCE [LARGE SCALE GENOMIC DNA]</scope>
    <source>
        <strain evidence="1 2">1942</strain>
    </source>
</reference>
<dbReference type="Gene3D" id="4.10.280.10">
    <property type="entry name" value="Helix-loop-helix DNA-binding domain"/>
    <property type="match status" value="1"/>
</dbReference>
<accession>A0ABM5LWS8</accession>
<dbReference type="PANTHER" id="PTHR41263">
    <property type="entry name" value="ASPARTYL-PHOSPHATE PHOSPHATASE YISI"/>
    <property type="match status" value="1"/>
</dbReference>
<dbReference type="Proteomes" id="UP000006867">
    <property type="component" value="Chromosome"/>
</dbReference>
<evidence type="ECO:0000313" key="1">
    <source>
        <dbReference type="EMBL" id="ADP32350.1"/>
    </source>
</evidence>
<keyword evidence="2" id="KW-1185">Reference proteome</keyword>
<proteinExistence type="predicted"/>
<organism evidence="1 2">
    <name type="scientific">Bacillus atrophaeus (strain 1942)</name>
    <dbReference type="NCBI Taxonomy" id="720555"/>
    <lineage>
        <taxon>Bacteria</taxon>
        <taxon>Bacillati</taxon>
        <taxon>Bacillota</taxon>
        <taxon>Bacilli</taxon>
        <taxon>Bacillales</taxon>
        <taxon>Bacillaceae</taxon>
        <taxon>Bacillus</taxon>
    </lineage>
</organism>
<dbReference type="SUPFAM" id="SSF140500">
    <property type="entry name" value="BAS1536-like"/>
    <property type="match status" value="1"/>
</dbReference>